<dbReference type="AlphaFoldDB" id="C7RVP1"/>
<gene>
    <name evidence="1" type="ordered locus">CAP2UW1_3246</name>
</gene>
<dbReference type="EMBL" id="CP001715">
    <property type="protein sequence ID" value="ACV36514.1"/>
    <property type="molecule type" value="Genomic_DNA"/>
</dbReference>
<name>C7RVP1_ACCRE</name>
<evidence type="ECO:0000313" key="1">
    <source>
        <dbReference type="EMBL" id="ACV36514.1"/>
    </source>
</evidence>
<evidence type="ECO:0008006" key="2">
    <source>
        <dbReference type="Google" id="ProtNLM"/>
    </source>
</evidence>
<dbReference type="STRING" id="522306.CAP2UW1_3246"/>
<dbReference type="eggNOG" id="COG0438">
    <property type="taxonomic scope" value="Bacteria"/>
</dbReference>
<proteinExistence type="predicted"/>
<dbReference type="KEGG" id="app:CAP2UW1_3246"/>
<dbReference type="HOGENOM" id="CLU_009583_4_1_4"/>
<reference evidence="1" key="1">
    <citation type="submission" date="2009-08" db="EMBL/GenBank/DDBJ databases">
        <authorList>
            <consortium name="US DOE Joint Genome Institute"/>
            <person name="Lucas S."/>
            <person name="Copeland A."/>
            <person name="Lapidus A."/>
            <person name="Glavina del Rio T."/>
            <person name="Dalin E."/>
            <person name="Tice H."/>
            <person name="Bruce D."/>
            <person name="Barry K."/>
            <person name="Pitluck S."/>
            <person name="Lowry S."/>
            <person name="Larimer F."/>
            <person name="Land M."/>
            <person name="Hauser L."/>
            <person name="Kyrpides N."/>
            <person name="Ivanova N."/>
            <person name="McMahon K.D."/>
            <person name="Hugenholtz P."/>
        </authorList>
    </citation>
    <scope>NUCLEOTIDE SEQUENCE</scope>
    <source>
        <strain evidence="1">UW-1</strain>
    </source>
</reference>
<organism evidence="1">
    <name type="scientific">Accumulibacter regalis</name>
    <dbReference type="NCBI Taxonomy" id="522306"/>
    <lineage>
        <taxon>Bacteria</taxon>
        <taxon>Pseudomonadati</taxon>
        <taxon>Pseudomonadota</taxon>
        <taxon>Betaproteobacteria</taxon>
        <taxon>Candidatus Accumulibacter</taxon>
    </lineage>
</organism>
<sequence>MKDLLIVGKIPPPIGGVTIHVSRLWAYFCSRRDCSFLHLKDLFTGRGISSVLGHRIIHLHTSNVYLRLVFAVVGHILGKRTIITYHGNLSRYSWLKNEADYLSLRWCSVPIVINRGSHTLARGMNPRAQRVSAFIPPSDVQPLPLATLEVIERIKLRQRVFCTNAFNVTFDKHGLEIYGITNLLSRFSLRSDYKLIISDPTGSYKAFVRVNAPDLIDVPHWICFPHDFCEVIKLSEGFIRNTSTDGDSISVREALYLGKPVFATNVVDRPEGVLAYRDLDELFALLQSGTTSNVGAVEPNTIEVLIDIYKELGLGREP</sequence>
<accession>C7RVP1</accession>
<dbReference type="SUPFAM" id="SSF53756">
    <property type="entry name" value="UDP-Glycosyltransferase/glycogen phosphorylase"/>
    <property type="match status" value="1"/>
</dbReference>
<reference evidence="1" key="2">
    <citation type="submission" date="2009-09" db="EMBL/GenBank/DDBJ databases">
        <title>Complete sequence of chromosome of Candidatus Accumulibacter phosphatis clade IIA str. UW-1.</title>
        <authorList>
            <consortium name="US DOE Joint Genome Institute"/>
            <person name="Martin H.G."/>
            <person name="Ivanova N."/>
            <person name="Kunin V."/>
            <person name="Warnecke F."/>
            <person name="Barry K."/>
            <person name="He S."/>
            <person name="Salamov A."/>
            <person name="Szeto E."/>
            <person name="Dalin E."/>
            <person name="Pangilinan J.L."/>
            <person name="Lapidus A."/>
            <person name="Lowry S."/>
            <person name="Kyrpides N.C."/>
            <person name="McMahon K.D."/>
            <person name="Hugenholtz P."/>
        </authorList>
    </citation>
    <scope>NUCLEOTIDE SEQUENCE [LARGE SCALE GENOMIC DNA]</scope>
    <source>
        <strain evidence="1">UW-1</strain>
    </source>
</reference>
<protein>
    <recommendedName>
        <fullName evidence="2">Glycosyltransferase subfamily 4-like N-terminal domain-containing protein</fullName>
    </recommendedName>
</protein>